<dbReference type="KEGG" id="gbi:PG2T_03930"/>
<protein>
    <recommendedName>
        <fullName evidence="7">Cytochrome c-type biogenesis protein</fullName>
    </recommendedName>
</protein>
<name>A0A1B1YXI9_9GAMM</name>
<dbReference type="Proteomes" id="UP000092952">
    <property type="component" value="Chromosome"/>
</dbReference>
<dbReference type="STRING" id="1810504.PG2T_03930"/>
<comment type="similarity">
    <text evidence="1 7">Belongs to the CcmH/CycL/Ccl2/NrfF family.</text>
</comment>
<keyword evidence="2 7" id="KW-0349">Heme</keyword>
<keyword evidence="10" id="KW-1185">Reference proteome</keyword>
<evidence type="ECO:0000256" key="7">
    <source>
        <dbReference type="RuleBase" id="RU364112"/>
    </source>
</evidence>
<dbReference type="InParanoid" id="A0A1B1YXI9"/>
<keyword evidence="3 7" id="KW-0479">Metal-binding</keyword>
<dbReference type="CDD" id="cd16378">
    <property type="entry name" value="CcmH_N"/>
    <property type="match status" value="1"/>
</dbReference>
<dbReference type="Gene3D" id="1.10.8.640">
    <property type="entry name" value="Cytochrome C biogenesis protein"/>
    <property type="match status" value="1"/>
</dbReference>
<gene>
    <name evidence="9" type="ORF">PG2T_03930</name>
</gene>
<feature type="domain" description="CcmH/CycL/Ccl2/NrfF N-terminal" evidence="8">
    <location>
        <begin position="13"/>
        <end position="119"/>
    </location>
</feature>
<dbReference type="FunFam" id="1.10.8.640:FF:000001">
    <property type="entry name" value="Cytochrome c-type biogenesis protein"/>
    <property type="match status" value="1"/>
</dbReference>
<dbReference type="InterPro" id="IPR051263">
    <property type="entry name" value="C-type_cytochrome_biogenesis"/>
</dbReference>
<dbReference type="EMBL" id="CP014671">
    <property type="protein sequence ID" value="ANX05479.1"/>
    <property type="molecule type" value="Genomic_DNA"/>
</dbReference>
<keyword evidence="4 7" id="KW-0732">Signal</keyword>
<sequence>MLLLAPLAWADVVSEDPQQRQMLEIAEKLRCAVCQNQSVAESNAELAQDMRRIIVEQLAAGRSEAEVIDYFRARYGDFVLMRPPRQGSGAPLWWAPWAILAAAGGGAFIYLRRRLRAQERS</sequence>
<keyword evidence="7" id="KW-0812">Transmembrane</keyword>
<reference evidence="10" key="1">
    <citation type="submission" date="2016-03" db="EMBL/GenBank/DDBJ databases">
        <title>Complete genome sequence of Solimmundus cernigliae, representing a novel lineage of polycyclic aromatic hydrocarbon degraders within the Gammaproteobacteria.</title>
        <authorList>
            <person name="Singleton D.R."/>
            <person name="Dickey A.N."/>
            <person name="Scholl E.H."/>
            <person name="Wright F.A."/>
            <person name="Aitken M.D."/>
        </authorList>
    </citation>
    <scope>NUCLEOTIDE SEQUENCE [LARGE SCALE GENOMIC DNA]</scope>
    <source>
        <strain evidence="10">TR3.2</strain>
    </source>
</reference>
<dbReference type="Pfam" id="PF03918">
    <property type="entry name" value="CcmH"/>
    <property type="match status" value="1"/>
</dbReference>
<evidence type="ECO:0000256" key="6">
    <source>
        <dbReference type="ARBA" id="ARBA00023004"/>
    </source>
</evidence>
<dbReference type="GO" id="GO:0005886">
    <property type="term" value="C:plasma membrane"/>
    <property type="evidence" value="ECO:0007669"/>
    <property type="project" value="TreeGrafter"/>
</dbReference>
<evidence type="ECO:0000256" key="3">
    <source>
        <dbReference type="ARBA" id="ARBA00022723"/>
    </source>
</evidence>
<evidence type="ECO:0000256" key="2">
    <source>
        <dbReference type="ARBA" id="ARBA00022617"/>
    </source>
</evidence>
<dbReference type="GO" id="GO:0046872">
    <property type="term" value="F:metal ion binding"/>
    <property type="evidence" value="ECO:0007669"/>
    <property type="project" value="UniProtKB-KW"/>
</dbReference>
<evidence type="ECO:0000313" key="9">
    <source>
        <dbReference type="EMBL" id="ANX05479.1"/>
    </source>
</evidence>
<evidence type="ECO:0000256" key="4">
    <source>
        <dbReference type="ARBA" id="ARBA00022729"/>
    </source>
</evidence>
<keyword evidence="7" id="KW-1133">Transmembrane helix</keyword>
<accession>A0A1B1YXI9</accession>
<proteinExistence type="inferred from homology"/>
<keyword evidence="5" id="KW-0201">Cytochrome c-type biogenesis</keyword>
<keyword evidence="6 7" id="KW-0408">Iron</keyword>
<dbReference type="AlphaFoldDB" id="A0A1B1YXI9"/>
<dbReference type="InterPro" id="IPR005616">
    <property type="entry name" value="CcmH/CycL/Ccl2/NrfF_N"/>
</dbReference>
<dbReference type="GO" id="GO:0017004">
    <property type="term" value="P:cytochrome complex assembly"/>
    <property type="evidence" value="ECO:0007669"/>
    <property type="project" value="UniProtKB-KW"/>
</dbReference>
<organism evidence="9 10">
    <name type="scientific">Immundisolibacter cernigliae</name>
    <dbReference type="NCBI Taxonomy" id="1810504"/>
    <lineage>
        <taxon>Bacteria</taxon>
        <taxon>Pseudomonadati</taxon>
        <taxon>Pseudomonadota</taxon>
        <taxon>Gammaproteobacteria</taxon>
        <taxon>Immundisolibacterales</taxon>
        <taxon>Immundisolibacteraceae</taxon>
        <taxon>Immundisolibacter</taxon>
    </lineage>
</organism>
<evidence type="ECO:0000256" key="5">
    <source>
        <dbReference type="ARBA" id="ARBA00022748"/>
    </source>
</evidence>
<comment type="function">
    <text evidence="7">Possible subunit of a heme lyase.</text>
</comment>
<evidence type="ECO:0000313" key="10">
    <source>
        <dbReference type="Proteomes" id="UP000092952"/>
    </source>
</evidence>
<keyword evidence="7" id="KW-0472">Membrane</keyword>
<dbReference type="PANTHER" id="PTHR47870">
    <property type="entry name" value="CYTOCHROME C-TYPE BIOGENESIS PROTEIN CCMH"/>
    <property type="match status" value="1"/>
</dbReference>
<evidence type="ECO:0000256" key="1">
    <source>
        <dbReference type="ARBA" id="ARBA00010342"/>
    </source>
</evidence>
<dbReference type="PANTHER" id="PTHR47870:SF1">
    <property type="entry name" value="CYTOCHROME C-TYPE BIOGENESIS PROTEIN CCMH"/>
    <property type="match status" value="1"/>
</dbReference>
<dbReference type="InterPro" id="IPR038297">
    <property type="entry name" value="CcmH/CycL/NrfF/Ccl2_sf"/>
</dbReference>
<feature type="transmembrane region" description="Helical" evidence="7">
    <location>
        <begin position="92"/>
        <end position="111"/>
    </location>
</feature>
<dbReference type="FunCoup" id="A0A1B1YXI9">
    <property type="interactions" value="104"/>
</dbReference>
<evidence type="ECO:0000259" key="8">
    <source>
        <dbReference type="Pfam" id="PF03918"/>
    </source>
</evidence>